<dbReference type="Pfam" id="PF00884">
    <property type="entry name" value="Sulfatase"/>
    <property type="match status" value="1"/>
</dbReference>
<keyword evidence="2" id="KW-0378">Hydrolase</keyword>
<name>A0A931AAT4_9ACTN</name>
<feature type="non-terminal residue" evidence="2">
    <location>
        <position position="41"/>
    </location>
</feature>
<dbReference type="SUPFAM" id="SSF53649">
    <property type="entry name" value="Alkaline phosphatase-like"/>
    <property type="match status" value="1"/>
</dbReference>
<dbReference type="GO" id="GO:0016787">
    <property type="term" value="F:hydrolase activity"/>
    <property type="evidence" value="ECO:0007669"/>
    <property type="project" value="UniProtKB-KW"/>
</dbReference>
<dbReference type="Proteomes" id="UP000605361">
    <property type="component" value="Unassembled WGS sequence"/>
</dbReference>
<dbReference type="InterPro" id="IPR000917">
    <property type="entry name" value="Sulfatase_N"/>
</dbReference>
<sequence length="41" mass="4588">MNLLFLMTDQHRVDTLGCYGNPHVATPNLDRLAAGGTRFDR</sequence>
<evidence type="ECO:0000313" key="3">
    <source>
        <dbReference type="EMBL" id="MBF8193772.1"/>
    </source>
</evidence>
<dbReference type="InterPro" id="IPR017850">
    <property type="entry name" value="Alkaline_phosphatase_core_sf"/>
</dbReference>
<protein>
    <submittedName>
        <fullName evidence="2">Sulfatase-like hydrolase/transferase</fullName>
    </submittedName>
</protein>
<comment type="caution">
    <text evidence="2">The sequence shown here is derived from an EMBL/GenBank/DDBJ whole genome shotgun (WGS) entry which is preliminary data.</text>
</comment>
<evidence type="ECO:0000313" key="4">
    <source>
        <dbReference type="Proteomes" id="UP000605361"/>
    </source>
</evidence>
<organism evidence="2 4">
    <name type="scientific">Nonomuraea cypriaca</name>
    <dbReference type="NCBI Taxonomy" id="1187855"/>
    <lineage>
        <taxon>Bacteria</taxon>
        <taxon>Bacillati</taxon>
        <taxon>Actinomycetota</taxon>
        <taxon>Actinomycetes</taxon>
        <taxon>Streptosporangiales</taxon>
        <taxon>Streptosporangiaceae</taxon>
        <taxon>Nonomuraea</taxon>
    </lineage>
</organism>
<evidence type="ECO:0000259" key="1">
    <source>
        <dbReference type="Pfam" id="PF00884"/>
    </source>
</evidence>
<gene>
    <name evidence="2" type="ORF">ITP53_27665</name>
    <name evidence="3" type="ORF">ITP53_50470</name>
</gene>
<proteinExistence type="predicted"/>
<reference evidence="2" key="1">
    <citation type="submission" date="2020-11" db="EMBL/GenBank/DDBJ databases">
        <title>Whole-genome analyses of Nonomuraea sp. K274.</title>
        <authorList>
            <person name="Veyisoglu A."/>
        </authorList>
    </citation>
    <scope>NUCLEOTIDE SEQUENCE</scope>
    <source>
        <strain evidence="2">K274</strain>
    </source>
</reference>
<dbReference type="AlphaFoldDB" id="A0A931AAT4"/>
<feature type="domain" description="Sulfatase N-terminal" evidence="1">
    <location>
        <begin position="2"/>
        <end position="40"/>
    </location>
</feature>
<evidence type="ECO:0000313" key="2">
    <source>
        <dbReference type="EMBL" id="MBF8189446.1"/>
    </source>
</evidence>
<keyword evidence="4" id="KW-1185">Reference proteome</keyword>
<dbReference type="EMBL" id="JADOGI010000317">
    <property type="protein sequence ID" value="MBF8193772.1"/>
    <property type="molecule type" value="Genomic_DNA"/>
</dbReference>
<dbReference type="Gene3D" id="3.40.720.10">
    <property type="entry name" value="Alkaline Phosphatase, subunit A"/>
    <property type="match status" value="1"/>
</dbReference>
<dbReference type="EMBL" id="JADOGI010000092">
    <property type="protein sequence ID" value="MBF8189446.1"/>
    <property type="molecule type" value="Genomic_DNA"/>
</dbReference>
<accession>A0A931AAT4</accession>